<evidence type="ECO:0000313" key="2">
    <source>
        <dbReference type="Proteomes" id="UP000317122"/>
    </source>
</evidence>
<dbReference type="Proteomes" id="UP000317122">
    <property type="component" value="Unassembled WGS sequence"/>
</dbReference>
<comment type="caution">
    <text evidence="1">The sequence shown here is derived from an EMBL/GenBank/DDBJ whole genome shotgun (WGS) entry which is preliminary data.</text>
</comment>
<reference evidence="1 2" key="1">
    <citation type="journal article" date="2015" name="Stand. Genomic Sci.">
        <title>Genomic Encyclopedia of Bacterial and Archaeal Type Strains, Phase III: the genomes of soil and plant-associated and newly described type strains.</title>
        <authorList>
            <person name="Whitman W.B."/>
            <person name="Woyke T."/>
            <person name="Klenk H.P."/>
            <person name="Zhou Y."/>
            <person name="Lilburn T.G."/>
            <person name="Beck B.J."/>
            <person name="De Vos P."/>
            <person name="Vandamme P."/>
            <person name="Eisen J.A."/>
            <person name="Garrity G."/>
            <person name="Hugenholtz P."/>
            <person name="Kyrpides N.C."/>
        </authorList>
    </citation>
    <scope>NUCLEOTIDE SEQUENCE [LARGE SCALE GENOMIC DNA]</scope>
    <source>
        <strain evidence="1 2">CGMCC 1.2546</strain>
    </source>
</reference>
<evidence type="ECO:0000313" key="1">
    <source>
        <dbReference type="EMBL" id="TWI28111.1"/>
    </source>
</evidence>
<dbReference type="AlphaFoldDB" id="A0A562N895"/>
<gene>
    <name evidence="1" type="ORF">IQ26_05389</name>
</gene>
<accession>A0A562N895</accession>
<protein>
    <submittedName>
        <fullName evidence="1">Uncharacterized protein</fullName>
    </submittedName>
</protein>
<keyword evidence="2" id="KW-1185">Reference proteome</keyword>
<sequence length="39" mass="4376">MYSGNAGLEHNLKRLSCTQAFDGLLYRCSVTPTKMLWAV</sequence>
<dbReference type="EMBL" id="VLKT01000040">
    <property type="protein sequence ID" value="TWI28111.1"/>
    <property type="molecule type" value="Genomic_DNA"/>
</dbReference>
<proteinExistence type="predicted"/>
<name>A0A562N895_9HYPH</name>
<organism evidence="1 2">
    <name type="scientific">Mesorhizobium tianshanense</name>
    <dbReference type="NCBI Taxonomy" id="39844"/>
    <lineage>
        <taxon>Bacteria</taxon>
        <taxon>Pseudomonadati</taxon>
        <taxon>Pseudomonadota</taxon>
        <taxon>Alphaproteobacteria</taxon>
        <taxon>Hyphomicrobiales</taxon>
        <taxon>Phyllobacteriaceae</taxon>
        <taxon>Mesorhizobium</taxon>
    </lineage>
</organism>